<dbReference type="EMBL" id="JAJSOF020000029">
    <property type="protein sequence ID" value="KAJ4432419.1"/>
    <property type="molecule type" value="Genomic_DNA"/>
</dbReference>
<dbReference type="PANTHER" id="PTHR22798">
    <property type="entry name" value="MCT-1 PROTEIN"/>
    <property type="match status" value="1"/>
</dbReference>
<gene>
    <name evidence="2" type="primary">MCTS1</name>
    <name evidence="2" type="ORF">ANN_21038</name>
</gene>
<sequence length="70" mass="8140">MTRFEEKESVSGVQQLKSSVQKGIRTKLLEQYPHLESHVESILPKKDTYRIVKWYSFIVFCPRAGLSLQA</sequence>
<reference evidence="2 3" key="1">
    <citation type="journal article" date="2022" name="Allergy">
        <title>Genome assembly and annotation of Periplaneta americana reveal a comprehensive cockroach allergen profile.</title>
        <authorList>
            <person name="Wang L."/>
            <person name="Xiong Q."/>
            <person name="Saelim N."/>
            <person name="Wang L."/>
            <person name="Nong W."/>
            <person name="Wan A.T."/>
            <person name="Shi M."/>
            <person name="Liu X."/>
            <person name="Cao Q."/>
            <person name="Hui J.H.L."/>
            <person name="Sookrung N."/>
            <person name="Leung T.F."/>
            <person name="Tungtrongchitr A."/>
            <person name="Tsui S.K.W."/>
        </authorList>
    </citation>
    <scope>NUCLEOTIDE SEQUENCE [LARGE SCALE GENOMIC DNA]</scope>
    <source>
        <strain evidence="2">PWHHKU_190912</strain>
    </source>
</reference>
<dbReference type="Pfam" id="PF17832">
    <property type="entry name" value="Pre-PUA"/>
    <property type="match status" value="1"/>
</dbReference>
<keyword evidence="3" id="KW-1185">Reference proteome</keyword>
<evidence type="ECO:0000313" key="3">
    <source>
        <dbReference type="Proteomes" id="UP001148838"/>
    </source>
</evidence>
<dbReference type="Gene3D" id="3.10.400.20">
    <property type="match status" value="1"/>
</dbReference>
<dbReference type="InterPro" id="IPR041366">
    <property type="entry name" value="Pre-PUA"/>
</dbReference>
<evidence type="ECO:0000259" key="1">
    <source>
        <dbReference type="Pfam" id="PF17832"/>
    </source>
</evidence>
<organism evidence="2 3">
    <name type="scientific">Periplaneta americana</name>
    <name type="common">American cockroach</name>
    <name type="synonym">Blatta americana</name>
    <dbReference type="NCBI Taxonomy" id="6978"/>
    <lineage>
        <taxon>Eukaryota</taxon>
        <taxon>Metazoa</taxon>
        <taxon>Ecdysozoa</taxon>
        <taxon>Arthropoda</taxon>
        <taxon>Hexapoda</taxon>
        <taxon>Insecta</taxon>
        <taxon>Pterygota</taxon>
        <taxon>Neoptera</taxon>
        <taxon>Polyneoptera</taxon>
        <taxon>Dictyoptera</taxon>
        <taxon>Blattodea</taxon>
        <taxon>Blattoidea</taxon>
        <taxon>Blattidae</taxon>
        <taxon>Blattinae</taxon>
        <taxon>Periplaneta</taxon>
    </lineage>
</organism>
<dbReference type="InterPro" id="IPR016437">
    <property type="entry name" value="MCT-1/Tma20"/>
</dbReference>
<comment type="caution">
    <text evidence="2">The sequence shown here is derived from an EMBL/GenBank/DDBJ whole genome shotgun (WGS) entry which is preliminary data.</text>
</comment>
<protein>
    <submittedName>
        <fullName evidence="2">Malignant T-cell-amplified sequence 1</fullName>
    </submittedName>
</protein>
<accession>A0ABQ8SEA3</accession>
<dbReference type="Proteomes" id="UP001148838">
    <property type="component" value="Unassembled WGS sequence"/>
</dbReference>
<evidence type="ECO:0000313" key="2">
    <source>
        <dbReference type="EMBL" id="KAJ4432419.1"/>
    </source>
</evidence>
<dbReference type="PANTHER" id="PTHR22798:SF0">
    <property type="entry name" value="MALIGNANT T-CELL-AMPLIFIED SEQUENCE 1"/>
    <property type="match status" value="1"/>
</dbReference>
<feature type="domain" description="Pre-PUA" evidence="1">
    <location>
        <begin position="4"/>
        <end position="55"/>
    </location>
</feature>
<proteinExistence type="predicted"/>
<name>A0ABQ8SEA3_PERAM</name>